<comment type="similarity">
    <text evidence="1">Belongs to the ZPR1 family.</text>
</comment>
<dbReference type="InterPro" id="IPR042451">
    <property type="entry name" value="ZPR1_A/B_dom"/>
</dbReference>
<keyword evidence="4" id="KW-0862">Zinc</keyword>
<dbReference type="Gene3D" id="2.60.120.1040">
    <property type="entry name" value="ZPR1, A/B domain"/>
    <property type="match status" value="1"/>
</dbReference>
<evidence type="ECO:0000256" key="2">
    <source>
        <dbReference type="ARBA" id="ARBA00022723"/>
    </source>
</evidence>
<organism evidence="6 7">
    <name type="scientific">Metallosphaera tengchongensis</name>
    <dbReference type="NCBI Taxonomy" id="1532350"/>
    <lineage>
        <taxon>Archaea</taxon>
        <taxon>Thermoproteota</taxon>
        <taxon>Thermoprotei</taxon>
        <taxon>Sulfolobales</taxon>
        <taxon>Sulfolobaceae</taxon>
        <taxon>Metallosphaera</taxon>
    </lineage>
</organism>
<dbReference type="AlphaFoldDB" id="A0A6N0NUW3"/>
<dbReference type="InterPro" id="IPR004457">
    <property type="entry name" value="Znf_ZPR1"/>
</dbReference>
<dbReference type="NCBIfam" id="TIGR00340">
    <property type="entry name" value="zpr1_rel"/>
    <property type="match status" value="1"/>
</dbReference>
<dbReference type="SMART" id="SM00709">
    <property type="entry name" value="Zpr1"/>
    <property type="match status" value="1"/>
</dbReference>
<protein>
    <submittedName>
        <fullName evidence="6">ZPR1 zinc finger domain-containing protein</fullName>
    </submittedName>
</protein>
<gene>
    <name evidence="6" type="ORF">GWK48_09170</name>
</gene>
<accession>A0A6N0NUW3</accession>
<dbReference type="EMBL" id="CP049074">
    <property type="protein sequence ID" value="QKR00522.1"/>
    <property type="molecule type" value="Genomic_DNA"/>
</dbReference>
<dbReference type="PANTHER" id="PTHR10876:SF0">
    <property type="entry name" value="ZINC FINGER PROTEIN ZPR1"/>
    <property type="match status" value="1"/>
</dbReference>
<dbReference type="RefSeq" id="WP_174631587.1">
    <property type="nucleotide sequence ID" value="NZ_CP049074.1"/>
</dbReference>
<dbReference type="InterPro" id="IPR056180">
    <property type="entry name" value="ZPR1_jr_dom"/>
</dbReference>
<dbReference type="KEGG" id="mten:GWK48_09170"/>
<feature type="domain" description="Zinc finger ZPR1-type" evidence="5">
    <location>
        <begin position="11"/>
        <end position="155"/>
    </location>
</feature>
<dbReference type="InterPro" id="IPR040141">
    <property type="entry name" value="ZPR1"/>
</dbReference>
<keyword evidence="7" id="KW-1185">Reference proteome</keyword>
<proteinExistence type="inferred from homology"/>
<evidence type="ECO:0000259" key="5">
    <source>
        <dbReference type="SMART" id="SM00709"/>
    </source>
</evidence>
<dbReference type="NCBIfam" id="TIGR00310">
    <property type="entry name" value="ZPR1_znf"/>
    <property type="match status" value="1"/>
</dbReference>
<evidence type="ECO:0000256" key="1">
    <source>
        <dbReference type="ARBA" id="ARBA00008354"/>
    </source>
</evidence>
<keyword evidence="3" id="KW-0863">Zinc-finger</keyword>
<evidence type="ECO:0000313" key="7">
    <source>
        <dbReference type="Proteomes" id="UP000509301"/>
    </source>
</evidence>
<reference evidence="6 7" key="1">
    <citation type="submission" date="2020-02" db="EMBL/GenBank/DDBJ databases">
        <title>Comparative genome analysis reveals the metabolism and evolution of the thermophilic archaeal genus Metallosphaera.</title>
        <authorList>
            <person name="Jiang C."/>
        </authorList>
    </citation>
    <scope>NUCLEOTIDE SEQUENCE [LARGE SCALE GENOMIC DNA]</scope>
    <source>
        <strain evidence="6 7">Ric-A</strain>
    </source>
</reference>
<sequence>MEPQLIMDERFKCPVCGNESLQAKDYVYETPTGKVILSNWECETCHFRYRDVKPYETGSPTRLELLVSTDGDLSSVVYRSAFASLIIPELGVEVQPGSSYQGLVSTIRGVLEVIVDNLGTMCRGKKCGKIRDAMEGKVTFTFILEDPSGTSFIKNEKVKVTQPLYPSQ</sequence>
<dbReference type="Pfam" id="PF22794">
    <property type="entry name" value="jr-ZPR1"/>
    <property type="match status" value="1"/>
</dbReference>
<dbReference type="GeneID" id="55642112"/>
<evidence type="ECO:0000256" key="3">
    <source>
        <dbReference type="ARBA" id="ARBA00022771"/>
    </source>
</evidence>
<name>A0A6N0NUW3_9CREN</name>
<dbReference type="PANTHER" id="PTHR10876">
    <property type="entry name" value="ZINC FINGER PROTEIN ZPR1"/>
    <property type="match status" value="1"/>
</dbReference>
<dbReference type="OrthoDB" id="14924at2157"/>
<evidence type="ECO:0000256" key="4">
    <source>
        <dbReference type="ARBA" id="ARBA00022833"/>
    </source>
</evidence>
<keyword evidence="2" id="KW-0479">Metal-binding</keyword>
<dbReference type="Proteomes" id="UP000509301">
    <property type="component" value="Chromosome"/>
</dbReference>
<evidence type="ECO:0000313" key="6">
    <source>
        <dbReference type="EMBL" id="QKR00522.1"/>
    </source>
</evidence>
<dbReference type="GO" id="GO:0008270">
    <property type="term" value="F:zinc ion binding"/>
    <property type="evidence" value="ECO:0007669"/>
    <property type="project" value="UniProtKB-KW"/>
</dbReference>
<dbReference type="InterPro" id="IPR004470">
    <property type="entry name" value="ZPR1-like_arc"/>
</dbReference>